<keyword evidence="2" id="KW-1185">Reference proteome</keyword>
<dbReference type="AlphaFoldDB" id="A0A8T2JED2"/>
<dbReference type="InterPro" id="IPR036065">
    <property type="entry name" value="BolA-like_sf"/>
</dbReference>
<reference evidence="1" key="1">
    <citation type="thesis" date="2020" institute="ProQuest LLC" country="789 East Eisenhower Parkway, Ann Arbor, MI, USA">
        <title>Comparative Genomics and Chromosome Evolution.</title>
        <authorList>
            <person name="Mudd A.B."/>
        </authorList>
    </citation>
    <scope>NUCLEOTIDE SEQUENCE</scope>
    <source>
        <strain evidence="1">Female2</strain>
        <tissue evidence="1">Blood</tissue>
    </source>
</reference>
<dbReference type="EMBL" id="JAACNH010000004">
    <property type="protein sequence ID" value="KAG8443675.1"/>
    <property type="molecule type" value="Genomic_DNA"/>
</dbReference>
<accession>A0A8T2JED2</accession>
<name>A0A8T2JED2_9PIPI</name>
<sequence>MIAVGNLLARTRTCIHCITIRSFASRTDGEERITQVLKDQFPQASHVKVVDISGERKHV</sequence>
<dbReference type="Gene3D" id="3.30.300.90">
    <property type="entry name" value="BolA-like"/>
    <property type="match status" value="1"/>
</dbReference>
<gene>
    <name evidence="1" type="ORF">GDO86_009009</name>
</gene>
<dbReference type="OrthoDB" id="203381at2759"/>
<evidence type="ECO:0000313" key="1">
    <source>
        <dbReference type="EMBL" id="KAG8443675.1"/>
    </source>
</evidence>
<proteinExistence type="predicted"/>
<comment type="caution">
    <text evidence="1">The sequence shown here is derived from an EMBL/GenBank/DDBJ whole genome shotgun (WGS) entry which is preliminary data.</text>
</comment>
<organism evidence="1 2">
    <name type="scientific">Hymenochirus boettgeri</name>
    <name type="common">Congo dwarf clawed frog</name>
    <dbReference type="NCBI Taxonomy" id="247094"/>
    <lineage>
        <taxon>Eukaryota</taxon>
        <taxon>Metazoa</taxon>
        <taxon>Chordata</taxon>
        <taxon>Craniata</taxon>
        <taxon>Vertebrata</taxon>
        <taxon>Euteleostomi</taxon>
        <taxon>Amphibia</taxon>
        <taxon>Batrachia</taxon>
        <taxon>Anura</taxon>
        <taxon>Pipoidea</taxon>
        <taxon>Pipidae</taxon>
        <taxon>Pipinae</taxon>
        <taxon>Hymenochirus</taxon>
    </lineage>
</organism>
<evidence type="ECO:0000313" key="2">
    <source>
        <dbReference type="Proteomes" id="UP000812440"/>
    </source>
</evidence>
<protein>
    <submittedName>
        <fullName evidence="1">Uncharacterized protein</fullName>
    </submittedName>
</protein>
<dbReference type="Proteomes" id="UP000812440">
    <property type="component" value="Chromosome 5"/>
</dbReference>